<reference evidence="1 2" key="1">
    <citation type="submission" date="2021-06" db="EMBL/GenBank/DDBJ databases">
        <title>Caerostris darwini draft genome.</title>
        <authorList>
            <person name="Kono N."/>
            <person name="Arakawa K."/>
        </authorList>
    </citation>
    <scope>NUCLEOTIDE SEQUENCE [LARGE SCALE GENOMIC DNA]</scope>
</reference>
<accession>A0AAV4WUM1</accession>
<evidence type="ECO:0000313" key="2">
    <source>
        <dbReference type="Proteomes" id="UP001054837"/>
    </source>
</evidence>
<comment type="caution">
    <text evidence="1">The sequence shown here is derived from an EMBL/GenBank/DDBJ whole genome shotgun (WGS) entry which is preliminary data.</text>
</comment>
<dbReference type="AlphaFoldDB" id="A0AAV4WUM1"/>
<dbReference type="Proteomes" id="UP001054837">
    <property type="component" value="Unassembled WGS sequence"/>
</dbReference>
<organism evidence="1 2">
    <name type="scientific">Caerostris darwini</name>
    <dbReference type="NCBI Taxonomy" id="1538125"/>
    <lineage>
        <taxon>Eukaryota</taxon>
        <taxon>Metazoa</taxon>
        <taxon>Ecdysozoa</taxon>
        <taxon>Arthropoda</taxon>
        <taxon>Chelicerata</taxon>
        <taxon>Arachnida</taxon>
        <taxon>Araneae</taxon>
        <taxon>Araneomorphae</taxon>
        <taxon>Entelegynae</taxon>
        <taxon>Araneoidea</taxon>
        <taxon>Araneidae</taxon>
        <taxon>Caerostris</taxon>
    </lineage>
</organism>
<proteinExistence type="predicted"/>
<name>A0AAV4WUM1_9ARAC</name>
<gene>
    <name evidence="1" type="ORF">CDAR_258071</name>
</gene>
<evidence type="ECO:0000313" key="1">
    <source>
        <dbReference type="EMBL" id="GIY86620.1"/>
    </source>
</evidence>
<protein>
    <recommendedName>
        <fullName evidence="3">Ig-like domain-containing protein</fullName>
    </recommendedName>
</protein>
<keyword evidence="2" id="KW-1185">Reference proteome</keyword>
<evidence type="ECO:0008006" key="3">
    <source>
        <dbReference type="Google" id="ProtNLM"/>
    </source>
</evidence>
<sequence length="100" mass="11572">MTTSLEKSVFHFTRIIPRYQSPSPKFVDWPPPVVSGYESVTAAASSTVTLRCAVNLPSRSGSTLSRWCRYRRLIYRCVYLHRDRITVNRQISLARLVYHP</sequence>
<dbReference type="EMBL" id="BPLQ01015232">
    <property type="protein sequence ID" value="GIY86620.1"/>
    <property type="molecule type" value="Genomic_DNA"/>
</dbReference>